<dbReference type="InterPro" id="IPR003961">
    <property type="entry name" value="FN3_dom"/>
</dbReference>
<keyword evidence="1" id="KW-0812">Transmembrane</keyword>
<name>A0AAD9MPE7_9ANNE</name>
<protein>
    <recommendedName>
        <fullName evidence="3">Fibronectin type-III domain-containing protein</fullName>
    </recommendedName>
</protein>
<sequence length="566" mass="64198">MLDIKLLVWVVAVYSLPLNCTGRCLFGNSDGCVFKCHCAKVSECNEPEVSCPGGCASGILGYNWTGPACQIGCGLDKYRNDFMIRVSTTDPDSDPGVVCITINSDTIPPPTYTISCPDKTIGRYVYFSRLPQGYEPNRMVLCEMIVIGYKQIDCSRCPADVTCNDVIGCKRCIGSYRPDCKQDIPQATNKSVSTLTSNGTSLTLEWIQITVDKDIVSFYGYEIRHKRSNDTQFVKEVNIVRHQVGSSSNKVIIKDLVANTWYDVVIYPYREWSDEKDYGLPYDTVKGQTKCTSPDNPKLSSVLSVPIIVDKRDKVDVIFQDLQNLYSGCDALSKAWLRYRLKEYIKGNRIKLNLKTQTSSFEPEYGGTYLVWLIVENNDALNASSDIWNVTGKPTWYDGNKENRPSTSKRTKVLPVTIIIVSVVGVICLIIVIVTAISCVRRRRIKRFKERINEDPHQKEENDYLEEEMIDVRGRVVSTLPQLPPRRKKLSSVGDTGISNGVYQNFELEPIKDVNMEDFEDYVNRRMDTDQFVEEYASLPPADQDRCFIAMSEANIKCNRYRKIYP</sequence>
<keyword evidence="1" id="KW-1133">Transmembrane helix</keyword>
<feature type="domain" description="Fibronectin type-III" evidence="3">
    <location>
        <begin position="184"/>
        <end position="295"/>
    </location>
</feature>
<dbReference type="PROSITE" id="PS50853">
    <property type="entry name" value="FN3"/>
    <property type="match status" value="1"/>
</dbReference>
<proteinExistence type="predicted"/>
<organism evidence="4 5">
    <name type="scientific">Paralvinella palmiformis</name>
    <dbReference type="NCBI Taxonomy" id="53620"/>
    <lineage>
        <taxon>Eukaryota</taxon>
        <taxon>Metazoa</taxon>
        <taxon>Spiralia</taxon>
        <taxon>Lophotrochozoa</taxon>
        <taxon>Annelida</taxon>
        <taxon>Polychaeta</taxon>
        <taxon>Sedentaria</taxon>
        <taxon>Canalipalpata</taxon>
        <taxon>Terebellida</taxon>
        <taxon>Terebelliformia</taxon>
        <taxon>Alvinellidae</taxon>
        <taxon>Paralvinella</taxon>
    </lineage>
</organism>
<dbReference type="AlphaFoldDB" id="A0AAD9MPE7"/>
<dbReference type="Proteomes" id="UP001208570">
    <property type="component" value="Unassembled WGS sequence"/>
</dbReference>
<dbReference type="EMBL" id="JAODUP010001334">
    <property type="protein sequence ID" value="KAK2140500.1"/>
    <property type="molecule type" value="Genomic_DNA"/>
</dbReference>
<reference evidence="4" key="1">
    <citation type="journal article" date="2023" name="Mol. Biol. Evol.">
        <title>Third-Generation Sequencing Reveals the Adaptive Role of the Epigenome in Three Deep-Sea Polychaetes.</title>
        <authorList>
            <person name="Perez M."/>
            <person name="Aroh O."/>
            <person name="Sun Y."/>
            <person name="Lan Y."/>
            <person name="Juniper S.K."/>
            <person name="Young C.R."/>
            <person name="Angers B."/>
            <person name="Qian P.Y."/>
        </authorList>
    </citation>
    <scope>NUCLEOTIDE SEQUENCE</scope>
    <source>
        <strain evidence="4">P08H-3</strain>
    </source>
</reference>
<evidence type="ECO:0000259" key="3">
    <source>
        <dbReference type="PROSITE" id="PS50853"/>
    </source>
</evidence>
<accession>A0AAD9MPE7</accession>
<dbReference type="InterPro" id="IPR036116">
    <property type="entry name" value="FN3_sf"/>
</dbReference>
<feature type="chain" id="PRO_5042223941" description="Fibronectin type-III domain-containing protein" evidence="2">
    <location>
        <begin position="23"/>
        <end position="566"/>
    </location>
</feature>
<evidence type="ECO:0000256" key="1">
    <source>
        <dbReference type="SAM" id="Phobius"/>
    </source>
</evidence>
<comment type="caution">
    <text evidence="4">The sequence shown here is derived from an EMBL/GenBank/DDBJ whole genome shotgun (WGS) entry which is preliminary data.</text>
</comment>
<keyword evidence="1" id="KW-0472">Membrane</keyword>
<feature type="transmembrane region" description="Helical" evidence="1">
    <location>
        <begin position="413"/>
        <end position="440"/>
    </location>
</feature>
<dbReference type="Gene3D" id="2.60.40.10">
    <property type="entry name" value="Immunoglobulins"/>
    <property type="match status" value="1"/>
</dbReference>
<evidence type="ECO:0000256" key="2">
    <source>
        <dbReference type="SAM" id="SignalP"/>
    </source>
</evidence>
<keyword evidence="5" id="KW-1185">Reference proteome</keyword>
<evidence type="ECO:0000313" key="5">
    <source>
        <dbReference type="Proteomes" id="UP001208570"/>
    </source>
</evidence>
<evidence type="ECO:0000313" key="4">
    <source>
        <dbReference type="EMBL" id="KAK2140500.1"/>
    </source>
</evidence>
<gene>
    <name evidence="4" type="ORF">LSH36_1334g00010</name>
</gene>
<dbReference type="SUPFAM" id="SSF49265">
    <property type="entry name" value="Fibronectin type III"/>
    <property type="match status" value="1"/>
</dbReference>
<feature type="signal peptide" evidence="2">
    <location>
        <begin position="1"/>
        <end position="22"/>
    </location>
</feature>
<dbReference type="InterPro" id="IPR013783">
    <property type="entry name" value="Ig-like_fold"/>
</dbReference>
<keyword evidence="2" id="KW-0732">Signal</keyword>